<protein>
    <submittedName>
        <fullName evidence="2">Uncharacterized protein</fullName>
    </submittedName>
</protein>
<dbReference type="EMBL" id="SEKV01000229">
    <property type="protein sequence ID" value="TFY60965.1"/>
    <property type="molecule type" value="Genomic_DNA"/>
</dbReference>
<evidence type="ECO:0000313" key="3">
    <source>
        <dbReference type="Proteomes" id="UP000298390"/>
    </source>
</evidence>
<proteinExistence type="predicted"/>
<evidence type="ECO:0000256" key="1">
    <source>
        <dbReference type="SAM" id="MobiDB-lite"/>
    </source>
</evidence>
<evidence type="ECO:0000313" key="2">
    <source>
        <dbReference type="EMBL" id="TFY60965.1"/>
    </source>
</evidence>
<feature type="compositionally biased region" description="Basic and acidic residues" evidence="1">
    <location>
        <begin position="19"/>
        <end position="28"/>
    </location>
</feature>
<feature type="region of interest" description="Disordered" evidence="1">
    <location>
        <begin position="147"/>
        <end position="191"/>
    </location>
</feature>
<feature type="region of interest" description="Disordered" evidence="1">
    <location>
        <begin position="70"/>
        <end position="93"/>
    </location>
</feature>
<dbReference type="Proteomes" id="UP000298390">
    <property type="component" value="Unassembled WGS sequence"/>
</dbReference>
<sequence>MTMARVASFIQTSIQSSDRMGRANKDNNSDVTSVDPRDHDSQLTDNVSVDPDVLCQPDGKLVDADIWEHSDDEGLPNLPPIVPPTAASPTSDAEPHKVVELMFDGGFRNPGCRKVYQELFGAAGDRPVHVQALSLCACFPFNGQPPCGYGPDPDDDSDGSDGSGHDEDFEDSDERGNVDTSGGPDAEDVYSLDENEREARHLFIRKATRIVCRLDKVESLQLKHMMWADVHIEARAVLSNPAYFNGLTMLHLWDVNFATTSQLMRVLELVTAHRVTQLTVGRCLWEVNNHHRKQVASRLPLRLKRLELSEADEYNCSWRPVVQWLLGKREVLSVKEADVVLSSLDITPLIDLIRKTACGMRCFHAIFHTFESEDADLTDEDIRRLRDEPRKPPRRGEDRAVRWYCLPDDIVNRQKWSYGLSRARALKQCPTMEQAHADAEQALRDDPILNSTLQDIEVLLDWTALAITGLRVVRQLICSATRRLRIELRIRDFERVEWSLLNDLFSDIDKAFVRHEVSDVIEYSVQIWVEFEKDSHEELHDMVRRKLPSIYRSSVKPKVSVHGSCGLMPPVPDTE</sequence>
<reference evidence="2 3" key="1">
    <citation type="submission" date="2019-01" db="EMBL/GenBank/DDBJ databases">
        <title>Genome sequencing of the rare red list fungi Fomitopsis rosea.</title>
        <authorList>
            <person name="Buettner E."/>
            <person name="Kellner H."/>
        </authorList>
    </citation>
    <scope>NUCLEOTIDE SEQUENCE [LARGE SCALE GENOMIC DNA]</scope>
    <source>
        <strain evidence="2 3">DSM 105464</strain>
    </source>
</reference>
<feature type="region of interest" description="Disordered" evidence="1">
    <location>
        <begin position="15"/>
        <end position="54"/>
    </location>
</feature>
<comment type="caution">
    <text evidence="2">The sequence shown here is derived from an EMBL/GenBank/DDBJ whole genome shotgun (WGS) entry which is preliminary data.</text>
</comment>
<name>A0A4Y9YF35_9APHY</name>
<accession>A0A4Y9YF35</accession>
<dbReference type="AlphaFoldDB" id="A0A4Y9YF35"/>
<organism evidence="2 3">
    <name type="scientific">Rhodofomes roseus</name>
    <dbReference type="NCBI Taxonomy" id="34475"/>
    <lineage>
        <taxon>Eukaryota</taxon>
        <taxon>Fungi</taxon>
        <taxon>Dikarya</taxon>
        <taxon>Basidiomycota</taxon>
        <taxon>Agaricomycotina</taxon>
        <taxon>Agaricomycetes</taxon>
        <taxon>Polyporales</taxon>
        <taxon>Rhodofomes</taxon>
    </lineage>
</organism>
<gene>
    <name evidence="2" type="ORF">EVJ58_g4807</name>
</gene>